<gene>
    <name evidence="6" type="ORF">METZ01_LOCUS199463</name>
</gene>
<protein>
    <recommendedName>
        <fullName evidence="1">peptidylprolyl isomerase</fullName>
        <ecNumber evidence="1">5.2.1.8</ecNumber>
    </recommendedName>
</protein>
<dbReference type="PRINTS" id="PR00153">
    <property type="entry name" value="CSAPPISMRASE"/>
</dbReference>
<dbReference type="PROSITE" id="PS00170">
    <property type="entry name" value="CSA_PPIASE_1"/>
    <property type="match status" value="1"/>
</dbReference>
<dbReference type="SUPFAM" id="SSF50891">
    <property type="entry name" value="Cyclophilin-like"/>
    <property type="match status" value="1"/>
</dbReference>
<name>A0A382E8A6_9ZZZZ</name>
<evidence type="ECO:0000256" key="2">
    <source>
        <dbReference type="ARBA" id="ARBA00023110"/>
    </source>
</evidence>
<evidence type="ECO:0000256" key="4">
    <source>
        <dbReference type="SAM" id="MobiDB-lite"/>
    </source>
</evidence>
<feature type="domain" description="PPIase cyclophilin-type" evidence="5">
    <location>
        <begin position="53"/>
        <end position="221"/>
    </location>
</feature>
<dbReference type="EMBL" id="UINC01043084">
    <property type="protein sequence ID" value="SVB46609.1"/>
    <property type="molecule type" value="Genomic_DNA"/>
</dbReference>
<evidence type="ECO:0000259" key="5">
    <source>
        <dbReference type="PROSITE" id="PS50072"/>
    </source>
</evidence>
<dbReference type="PANTHER" id="PTHR43246">
    <property type="entry name" value="PEPTIDYL-PROLYL CIS-TRANS ISOMERASE CYP38, CHLOROPLASTIC"/>
    <property type="match status" value="1"/>
</dbReference>
<evidence type="ECO:0000313" key="6">
    <source>
        <dbReference type="EMBL" id="SVB46609.1"/>
    </source>
</evidence>
<dbReference type="InterPro" id="IPR020892">
    <property type="entry name" value="Cyclophilin-type_PPIase_CS"/>
</dbReference>
<dbReference type="InterPro" id="IPR044665">
    <property type="entry name" value="E_coli_cyclophilin_A-like"/>
</dbReference>
<dbReference type="GO" id="GO:0006457">
    <property type="term" value="P:protein folding"/>
    <property type="evidence" value="ECO:0007669"/>
    <property type="project" value="InterPro"/>
</dbReference>
<sequence>MKNTLMMIVMLTLFVSEGCTKNKKTEQNENESNSETEKVDKMSKTPQKGNGYVVVLETSLGSIEIELNKEKAPITVENFLNYVTTGAYDETVFHRVIDGFMIQGGGFTTDGEKKPTNPPIKLESNNGLLNEVGTIAMARTNIPDSATNQFFINLKDNSFLNYSSTNTDSLYLAHSSPGYAVFGKVVKGMDVVNTIKRVQTAVKNGMNDWPVDDVLIKKVFLKK</sequence>
<keyword evidence="3" id="KW-0413">Isomerase</keyword>
<feature type="region of interest" description="Disordered" evidence="4">
    <location>
        <begin position="22"/>
        <end position="45"/>
    </location>
</feature>
<evidence type="ECO:0000256" key="1">
    <source>
        <dbReference type="ARBA" id="ARBA00013194"/>
    </source>
</evidence>
<dbReference type="InterPro" id="IPR029000">
    <property type="entry name" value="Cyclophilin-like_dom_sf"/>
</dbReference>
<dbReference type="EC" id="5.2.1.8" evidence="1"/>
<dbReference type="Gene3D" id="2.40.100.10">
    <property type="entry name" value="Cyclophilin-like"/>
    <property type="match status" value="1"/>
</dbReference>
<organism evidence="6">
    <name type="scientific">marine metagenome</name>
    <dbReference type="NCBI Taxonomy" id="408172"/>
    <lineage>
        <taxon>unclassified sequences</taxon>
        <taxon>metagenomes</taxon>
        <taxon>ecological metagenomes</taxon>
    </lineage>
</organism>
<dbReference type="InterPro" id="IPR002130">
    <property type="entry name" value="Cyclophilin-type_PPIase_dom"/>
</dbReference>
<keyword evidence="2" id="KW-0697">Rotamase</keyword>
<reference evidence="6" key="1">
    <citation type="submission" date="2018-05" db="EMBL/GenBank/DDBJ databases">
        <authorList>
            <person name="Lanie J.A."/>
            <person name="Ng W.-L."/>
            <person name="Kazmierczak K.M."/>
            <person name="Andrzejewski T.M."/>
            <person name="Davidsen T.M."/>
            <person name="Wayne K.J."/>
            <person name="Tettelin H."/>
            <person name="Glass J.I."/>
            <person name="Rusch D."/>
            <person name="Podicherti R."/>
            <person name="Tsui H.-C.T."/>
            <person name="Winkler M.E."/>
        </authorList>
    </citation>
    <scope>NUCLEOTIDE SEQUENCE</scope>
</reference>
<proteinExistence type="predicted"/>
<dbReference type="Pfam" id="PF00160">
    <property type="entry name" value="Pro_isomerase"/>
    <property type="match status" value="1"/>
</dbReference>
<dbReference type="PROSITE" id="PS50072">
    <property type="entry name" value="CSA_PPIASE_2"/>
    <property type="match status" value="1"/>
</dbReference>
<accession>A0A382E8A6</accession>
<dbReference type="AlphaFoldDB" id="A0A382E8A6"/>
<evidence type="ECO:0000256" key="3">
    <source>
        <dbReference type="ARBA" id="ARBA00023235"/>
    </source>
</evidence>
<dbReference type="GO" id="GO:0003755">
    <property type="term" value="F:peptidyl-prolyl cis-trans isomerase activity"/>
    <property type="evidence" value="ECO:0007669"/>
    <property type="project" value="UniProtKB-KW"/>
</dbReference>
<dbReference type="CDD" id="cd01920">
    <property type="entry name" value="cyclophilin_EcCYP_like"/>
    <property type="match status" value="1"/>
</dbReference>